<sequence length="277" mass="31489">MGTPFINRLEPSNLDGYDRLKPHDQQDPSVPRTFMDAMEVREAVFVEEQGVPLEFEKDKDDPRSIHWVIYASSRRVVEPEVKDPETGEQIQPRRSETRSVPIGTLRVVPFPHPPHPQPGGRYVDNVLQNEEVSTLTPKQEDRLTSRLPYGIDPPTTHHDGKEAYVKVGRLAVVKEYRGHHIAGQLWAAARDWLVDHPHFFNPSVSELGLDALRAENGGEVPRWNGLVCVHAQETVAPLWRKWGFQEDDAMGKWWEEGIPHVGMFQRLPVRSGTVASV</sequence>
<feature type="region of interest" description="Disordered" evidence="1">
    <location>
        <begin position="1"/>
        <end position="30"/>
    </location>
</feature>
<reference evidence="3" key="1">
    <citation type="journal article" date="2021" name="Nat. Commun.">
        <title>Genetic determinants of endophytism in the Arabidopsis root mycobiome.</title>
        <authorList>
            <person name="Mesny F."/>
            <person name="Miyauchi S."/>
            <person name="Thiergart T."/>
            <person name="Pickel B."/>
            <person name="Atanasova L."/>
            <person name="Karlsson M."/>
            <person name="Huettel B."/>
            <person name="Barry K.W."/>
            <person name="Haridas S."/>
            <person name="Chen C."/>
            <person name="Bauer D."/>
            <person name="Andreopoulos W."/>
            <person name="Pangilinan J."/>
            <person name="LaButti K."/>
            <person name="Riley R."/>
            <person name="Lipzen A."/>
            <person name="Clum A."/>
            <person name="Drula E."/>
            <person name="Henrissat B."/>
            <person name="Kohler A."/>
            <person name="Grigoriev I.V."/>
            <person name="Martin F.M."/>
            <person name="Hacquard S."/>
        </authorList>
    </citation>
    <scope>NUCLEOTIDE SEQUENCE</scope>
    <source>
        <strain evidence="3">MPI-SDFR-AT-0073</strain>
    </source>
</reference>
<dbReference type="InterPro" id="IPR000182">
    <property type="entry name" value="GNAT_dom"/>
</dbReference>
<proteinExistence type="predicted"/>
<gene>
    <name evidence="3" type="ORF">BKA67DRAFT_630013</name>
</gene>
<accession>A0A9P8RM57</accession>
<feature type="domain" description="N-acetyltransferase" evidence="2">
    <location>
        <begin position="95"/>
        <end position="268"/>
    </location>
</feature>
<dbReference type="EMBL" id="JAGPXC010000009">
    <property type="protein sequence ID" value="KAH6646783.1"/>
    <property type="molecule type" value="Genomic_DNA"/>
</dbReference>
<comment type="caution">
    <text evidence="3">The sequence shown here is derived from an EMBL/GenBank/DDBJ whole genome shotgun (WGS) entry which is preliminary data.</text>
</comment>
<dbReference type="GO" id="GO:0016747">
    <property type="term" value="F:acyltransferase activity, transferring groups other than amino-acyl groups"/>
    <property type="evidence" value="ECO:0007669"/>
    <property type="project" value="InterPro"/>
</dbReference>
<evidence type="ECO:0000313" key="4">
    <source>
        <dbReference type="Proteomes" id="UP000758603"/>
    </source>
</evidence>
<dbReference type="PROSITE" id="PS51186">
    <property type="entry name" value="GNAT"/>
    <property type="match status" value="1"/>
</dbReference>
<keyword evidence="4" id="KW-1185">Reference proteome</keyword>
<evidence type="ECO:0000256" key="1">
    <source>
        <dbReference type="SAM" id="MobiDB-lite"/>
    </source>
</evidence>
<evidence type="ECO:0000259" key="2">
    <source>
        <dbReference type="PROSITE" id="PS51186"/>
    </source>
</evidence>
<dbReference type="Proteomes" id="UP000758603">
    <property type="component" value="Unassembled WGS sequence"/>
</dbReference>
<dbReference type="OrthoDB" id="329272at2759"/>
<dbReference type="InterPro" id="IPR016181">
    <property type="entry name" value="Acyl_CoA_acyltransferase"/>
</dbReference>
<dbReference type="RefSeq" id="XP_045953297.1">
    <property type="nucleotide sequence ID" value="XM_046105584.1"/>
</dbReference>
<feature type="compositionally biased region" description="Basic and acidic residues" evidence="1">
    <location>
        <begin position="16"/>
        <end position="26"/>
    </location>
</feature>
<dbReference type="Gene3D" id="3.40.630.30">
    <property type="match status" value="1"/>
</dbReference>
<dbReference type="SUPFAM" id="SSF55729">
    <property type="entry name" value="Acyl-CoA N-acyltransferases (Nat)"/>
    <property type="match status" value="1"/>
</dbReference>
<dbReference type="AlphaFoldDB" id="A0A9P8RM57"/>
<organism evidence="3 4">
    <name type="scientific">Truncatella angustata</name>
    <dbReference type="NCBI Taxonomy" id="152316"/>
    <lineage>
        <taxon>Eukaryota</taxon>
        <taxon>Fungi</taxon>
        <taxon>Dikarya</taxon>
        <taxon>Ascomycota</taxon>
        <taxon>Pezizomycotina</taxon>
        <taxon>Sordariomycetes</taxon>
        <taxon>Xylariomycetidae</taxon>
        <taxon>Amphisphaeriales</taxon>
        <taxon>Sporocadaceae</taxon>
        <taxon>Truncatella</taxon>
    </lineage>
</organism>
<dbReference type="GeneID" id="70134475"/>
<dbReference type="CDD" id="cd04301">
    <property type="entry name" value="NAT_SF"/>
    <property type="match status" value="1"/>
</dbReference>
<protein>
    <submittedName>
        <fullName evidence="3">Acyl-CoA N-acyltransferase</fullName>
    </submittedName>
</protein>
<evidence type="ECO:0000313" key="3">
    <source>
        <dbReference type="EMBL" id="KAH6646783.1"/>
    </source>
</evidence>
<name>A0A9P8RM57_9PEZI</name>